<comment type="caution">
    <text evidence="3">The sequence shown here is derived from an EMBL/GenBank/DDBJ whole genome shotgun (WGS) entry which is preliminary data.</text>
</comment>
<protein>
    <submittedName>
        <fullName evidence="3">Bifunctional oligoribonuclease/PAP phosphatase NrnA</fullName>
        <ecNumber evidence="3">3.1.3.7</ecNumber>
    </submittedName>
</protein>
<feature type="domain" description="DDH" evidence="1">
    <location>
        <begin position="16"/>
        <end position="153"/>
    </location>
</feature>
<dbReference type="InterPro" id="IPR003156">
    <property type="entry name" value="DHHA1_dom"/>
</dbReference>
<dbReference type="RefSeq" id="WP_125753457.1">
    <property type="nucleotide sequence ID" value="NZ_JBHTON010000037.1"/>
</dbReference>
<gene>
    <name evidence="3" type="ORF">ACFQ5J_11095</name>
</gene>
<dbReference type="EC" id="3.1.3.7" evidence="3"/>
<evidence type="ECO:0000259" key="1">
    <source>
        <dbReference type="Pfam" id="PF01368"/>
    </source>
</evidence>
<dbReference type="Pfam" id="PF02272">
    <property type="entry name" value="DHHA1"/>
    <property type="match status" value="1"/>
</dbReference>
<evidence type="ECO:0000259" key="2">
    <source>
        <dbReference type="Pfam" id="PF02272"/>
    </source>
</evidence>
<dbReference type="Gene3D" id="3.10.310.30">
    <property type="match status" value="1"/>
</dbReference>
<reference evidence="4" key="1">
    <citation type="journal article" date="2019" name="Int. J. Syst. Evol. Microbiol.">
        <title>The Global Catalogue of Microorganisms (GCM) 10K type strain sequencing project: providing services to taxonomists for standard genome sequencing and annotation.</title>
        <authorList>
            <consortium name="The Broad Institute Genomics Platform"/>
            <consortium name="The Broad Institute Genome Sequencing Center for Infectious Disease"/>
            <person name="Wu L."/>
            <person name="Ma J."/>
        </authorList>
    </citation>
    <scope>NUCLEOTIDE SEQUENCE [LARGE SCALE GENOMIC DNA]</scope>
    <source>
        <strain evidence="4">CCM 8903</strain>
    </source>
</reference>
<name>A0ABW4E7F8_9LACO</name>
<evidence type="ECO:0000313" key="3">
    <source>
        <dbReference type="EMBL" id="MFD1485777.1"/>
    </source>
</evidence>
<feature type="domain" description="DHHA1" evidence="2">
    <location>
        <begin position="226"/>
        <end position="310"/>
    </location>
</feature>
<dbReference type="EMBL" id="JBHTON010000037">
    <property type="protein sequence ID" value="MFD1485777.1"/>
    <property type="molecule type" value="Genomic_DNA"/>
</dbReference>
<dbReference type="Proteomes" id="UP001597252">
    <property type="component" value="Unassembled WGS sequence"/>
</dbReference>
<dbReference type="Pfam" id="PF01368">
    <property type="entry name" value="DHH"/>
    <property type="match status" value="1"/>
</dbReference>
<dbReference type="InterPro" id="IPR001667">
    <property type="entry name" value="DDH_dom"/>
</dbReference>
<dbReference type="InterPro" id="IPR038763">
    <property type="entry name" value="DHH_sf"/>
</dbReference>
<keyword evidence="4" id="KW-1185">Reference proteome</keyword>
<dbReference type="PANTHER" id="PTHR47618">
    <property type="entry name" value="BIFUNCTIONAL OLIGORIBONUCLEASE AND PAP PHOSPHATASE NRNA"/>
    <property type="match status" value="1"/>
</dbReference>
<dbReference type="GO" id="GO:0008441">
    <property type="term" value="F:3'(2'),5'-bisphosphate nucleotidase activity"/>
    <property type="evidence" value="ECO:0007669"/>
    <property type="project" value="UniProtKB-EC"/>
</dbReference>
<dbReference type="SUPFAM" id="SSF64182">
    <property type="entry name" value="DHH phosphoesterases"/>
    <property type="match status" value="1"/>
</dbReference>
<sequence length="316" mass="33611">MNLDAILDQIEAADTIIIHRHVNPDPDALGSQGGLGASIQAAYPQKTVLLAGGDVGNLDWLSTMDDVPDSAYAQALVITVDTADTPRVSDQRFNSGKFLIKIDHHPNDDDYGDLTWVVPEASSTSELIYDLIQHAAGRLGFNAAVARLLYAGIVGDTGRFLFNNTSAHTLEVAAALIQEDFDPTALNNRMNQISLAQAKLQSYVFDHLQVTAHGAASVVIPLSVVQTLGLTSDQVHAAVGTPGRLGEVVAWAIFVEQADAPYRVNLRSKGPIINTLAKAHHGGGHPLASGAKAQDQSEIAAIQTELETLVTQFVAQ</sequence>
<keyword evidence="3" id="KW-0378">Hydrolase</keyword>
<dbReference type="Gene3D" id="3.90.1640.10">
    <property type="entry name" value="inorganic pyrophosphatase (n-terminal core)"/>
    <property type="match status" value="1"/>
</dbReference>
<proteinExistence type="predicted"/>
<organism evidence="3 4">
    <name type="scientific">Lacticaseibacillus baoqingensis</name>
    <dbReference type="NCBI Taxonomy" id="2486013"/>
    <lineage>
        <taxon>Bacteria</taxon>
        <taxon>Bacillati</taxon>
        <taxon>Bacillota</taxon>
        <taxon>Bacilli</taxon>
        <taxon>Lactobacillales</taxon>
        <taxon>Lactobacillaceae</taxon>
        <taxon>Lacticaseibacillus</taxon>
    </lineage>
</organism>
<dbReference type="PANTHER" id="PTHR47618:SF1">
    <property type="entry name" value="BIFUNCTIONAL OLIGORIBONUCLEASE AND PAP PHOSPHATASE NRNA"/>
    <property type="match status" value="1"/>
</dbReference>
<dbReference type="InterPro" id="IPR051319">
    <property type="entry name" value="Oligoribo/pAp-PDE_c-di-AMP_PDE"/>
</dbReference>
<accession>A0ABW4E7F8</accession>
<evidence type="ECO:0000313" key="4">
    <source>
        <dbReference type="Proteomes" id="UP001597252"/>
    </source>
</evidence>